<dbReference type="AlphaFoldDB" id="A0A433PKU6"/>
<dbReference type="Pfam" id="PF06545">
    <property type="entry name" value="AllG"/>
    <property type="match status" value="1"/>
</dbReference>
<dbReference type="Gene3D" id="1.10.10.660">
    <property type="entry name" value="conserved protein of unknown function from Enterococcus faecalis V583"/>
    <property type="match status" value="1"/>
</dbReference>
<protein>
    <recommendedName>
        <fullName evidence="3">DUF1116 domain-containing protein</fullName>
    </recommendedName>
</protein>
<evidence type="ECO:0000313" key="1">
    <source>
        <dbReference type="EMBL" id="RUS18085.1"/>
    </source>
</evidence>
<dbReference type="EMBL" id="RBNJ01022527">
    <property type="protein sequence ID" value="RUS18085.1"/>
    <property type="molecule type" value="Genomic_DNA"/>
</dbReference>
<evidence type="ECO:0000313" key="2">
    <source>
        <dbReference type="Proteomes" id="UP000274822"/>
    </source>
</evidence>
<keyword evidence="2" id="KW-1185">Reference proteome</keyword>
<accession>A0A433PKU6</accession>
<comment type="caution">
    <text evidence="1">The sequence shown here is derived from an EMBL/GenBank/DDBJ whole genome shotgun (WGS) entry which is preliminary data.</text>
</comment>
<gene>
    <name evidence="1" type="ORF">BC938DRAFT_476070</name>
</gene>
<dbReference type="Gene3D" id="3.90.1700.10">
    <property type="entry name" value="v583 domain like"/>
    <property type="match status" value="1"/>
</dbReference>
<dbReference type="Gene3D" id="3.90.1710.10">
    <property type="entry name" value="Enterococcus faecalis V583 domain"/>
    <property type="match status" value="1"/>
</dbReference>
<reference evidence="1 2" key="1">
    <citation type="journal article" date="2018" name="New Phytol.">
        <title>Phylogenomics of Endogonaceae and evolution of mycorrhizas within Mucoromycota.</title>
        <authorList>
            <person name="Chang Y."/>
            <person name="Desiro A."/>
            <person name="Na H."/>
            <person name="Sandor L."/>
            <person name="Lipzen A."/>
            <person name="Clum A."/>
            <person name="Barry K."/>
            <person name="Grigoriev I.V."/>
            <person name="Martin F.M."/>
            <person name="Stajich J.E."/>
            <person name="Smith M.E."/>
            <person name="Bonito G."/>
            <person name="Spatafora J.W."/>
        </authorList>
    </citation>
    <scope>NUCLEOTIDE SEQUENCE [LARGE SCALE GENOMIC DNA]</scope>
    <source>
        <strain evidence="1 2">AD002</strain>
    </source>
</reference>
<dbReference type="InterPro" id="IPR009499">
    <property type="entry name" value="AllG-like"/>
</dbReference>
<evidence type="ECO:0008006" key="3">
    <source>
        <dbReference type="Google" id="ProtNLM"/>
    </source>
</evidence>
<dbReference type="InterPro" id="IPR024033">
    <property type="entry name" value="OXTCase_su_AllG_h-dom"/>
</dbReference>
<organism evidence="1 2">
    <name type="scientific">Jimgerdemannia flammicorona</name>
    <dbReference type="NCBI Taxonomy" id="994334"/>
    <lineage>
        <taxon>Eukaryota</taxon>
        <taxon>Fungi</taxon>
        <taxon>Fungi incertae sedis</taxon>
        <taxon>Mucoromycota</taxon>
        <taxon>Mucoromycotina</taxon>
        <taxon>Endogonomycetes</taxon>
        <taxon>Endogonales</taxon>
        <taxon>Endogonaceae</taxon>
        <taxon>Jimgerdemannia</taxon>
    </lineage>
</organism>
<dbReference type="Proteomes" id="UP000274822">
    <property type="component" value="Unassembled WGS sequence"/>
</dbReference>
<sequence>MANKLSQRDQANLEVLSIFQNAKPAVVDIAIARDVIPGLTENMILHAGPPITWDRMCGPMKGAVLGALVYEGKAATLEQAADMCDRGQVVFEPNHDHSAVAPMAGVISPSMPVWVLRDEHNETTAYCNLNEGPGATLRYGANGPKVIENLHWMSKTLAPRLKLALKQGGPIPIFPIVQEALEMGDECHSRNRSALSLFIIILTKRLLATTLTKVEINEVLDFLVGRDYFFLNLTMPACKASWLKAEKVSGSSIVTAFARNGVEWGVRVQGKWFTAPSPVVNGHYFTEFTRDDANLDIGDSAITEASGLGGFAAVGSPSVTGFIGGTASELTNANLEMYEITTTESKHFKLTALDGRGTPFGVDVFKVVETGVTPFVTTGVAHRLPGIGQIGAGRTEVDTGKSLSMKAN</sequence>
<proteinExistence type="predicted"/>
<name>A0A433PKU6_9FUNG</name>